<dbReference type="EMBL" id="JAOJ01000003">
    <property type="protein sequence ID" value="EUA66759.1"/>
    <property type="molecule type" value="Genomic_DNA"/>
</dbReference>
<dbReference type="AlphaFoldDB" id="X8DEJ0"/>
<dbReference type="Proteomes" id="UP000023351">
    <property type="component" value="Unassembled WGS sequence"/>
</dbReference>
<dbReference type="Pfam" id="PF00501">
    <property type="entry name" value="AMP-binding"/>
    <property type="match status" value="1"/>
</dbReference>
<evidence type="ECO:0000313" key="3">
    <source>
        <dbReference type="Proteomes" id="UP000023351"/>
    </source>
</evidence>
<evidence type="ECO:0000259" key="1">
    <source>
        <dbReference type="Pfam" id="PF00501"/>
    </source>
</evidence>
<dbReference type="NCBIfam" id="TIGR01733">
    <property type="entry name" value="AA-adenyl-dom"/>
    <property type="match status" value="1"/>
</dbReference>
<dbReference type="GO" id="GO:0043041">
    <property type="term" value="P:amino acid activation for nonribosomal peptide biosynthetic process"/>
    <property type="evidence" value="ECO:0007669"/>
    <property type="project" value="TreeGrafter"/>
</dbReference>
<feature type="domain" description="AMP-dependent synthetase/ligase" evidence="1">
    <location>
        <begin position="45"/>
        <end position="399"/>
    </location>
</feature>
<name>X8DEJ0_9MYCO</name>
<dbReference type="FunFam" id="3.40.50.980:FF:000001">
    <property type="entry name" value="Non-ribosomal peptide synthetase"/>
    <property type="match status" value="1"/>
</dbReference>
<dbReference type="InterPro" id="IPR020845">
    <property type="entry name" value="AMP-binding_CS"/>
</dbReference>
<dbReference type="SUPFAM" id="SSF56801">
    <property type="entry name" value="Acetyl-CoA synthetase-like"/>
    <property type="match status" value="1"/>
</dbReference>
<gene>
    <name evidence="2" type="ORF">I540_5542</name>
</gene>
<organism evidence="2 3">
    <name type="scientific">Mycobacteroides abscessus subsp. bolletii 1513</name>
    <dbReference type="NCBI Taxonomy" id="1299321"/>
    <lineage>
        <taxon>Bacteria</taxon>
        <taxon>Bacillati</taxon>
        <taxon>Actinomycetota</taxon>
        <taxon>Actinomycetes</taxon>
        <taxon>Mycobacteriales</taxon>
        <taxon>Mycobacteriaceae</taxon>
        <taxon>Mycobacteroides</taxon>
        <taxon>Mycobacteroides abscessus</taxon>
    </lineage>
</organism>
<proteinExistence type="predicted"/>
<dbReference type="Gene3D" id="2.30.38.10">
    <property type="entry name" value="Luciferase, Domain 3"/>
    <property type="match status" value="1"/>
</dbReference>
<dbReference type="GO" id="GO:0044550">
    <property type="term" value="P:secondary metabolite biosynthetic process"/>
    <property type="evidence" value="ECO:0007669"/>
    <property type="project" value="TreeGrafter"/>
</dbReference>
<dbReference type="Gene3D" id="3.40.50.980">
    <property type="match status" value="2"/>
</dbReference>
<dbReference type="GO" id="GO:0031177">
    <property type="term" value="F:phosphopantetheine binding"/>
    <property type="evidence" value="ECO:0007669"/>
    <property type="project" value="TreeGrafter"/>
</dbReference>
<dbReference type="PANTHER" id="PTHR45527">
    <property type="entry name" value="NONRIBOSOMAL PEPTIDE SYNTHETASE"/>
    <property type="match status" value="1"/>
</dbReference>
<dbReference type="FunFam" id="3.40.50.980:FF:000002">
    <property type="entry name" value="Enterobactin synthetase component F"/>
    <property type="match status" value="1"/>
</dbReference>
<accession>X8DEJ0</accession>
<dbReference type="GO" id="GO:0005829">
    <property type="term" value="C:cytosol"/>
    <property type="evidence" value="ECO:0007669"/>
    <property type="project" value="TreeGrafter"/>
</dbReference>
<dbReference type="InterPro" id="IPR000873">
    <property type="entry name" value="AMP-dep_synth/lig_dom"/>
</dbReference>
<dbReference type="InterPro" id="IPR010071">
    <property type="entry name" value="AA_adenyl_dom"/>
</dbReference>
<comment type="caution">
    <text evidence="2">The sequence shown here is derived from an EMBL/GenBank/DDBJ whole genome shotgun (WGS) entry which is preliminary data.</text>
</comment>
<sequence length="428" mass="45252">MKADATRRLLSMDLGDDDERAEWEEWGNRAALERSAPSLSIPELFAEQVVRDPGAVAVSCGGRSVSYRGLDEASNRLAHLLISHGVGPGQRVALLFSRSVEAVVAIMGVLKTGAAYVPIDPSVPDVRLRFVLCDAGPVVVVTTAELADRLGGSGLVIIDIDDVSSGPGPAHIDGPQLSAPCGSDIAYVIYTSGTTGTPKGVAIPHRNVTRLLEAIDDDLELVPGQGWAQCHSLAFDFSVWEIFGALLHGGRLVVVSDSVVRTPDRLHALLIDERISVLSQTPSAFYALLAADAGRSQDARLGLDVVVFGGEALEPARLSDWFQDHPQSPRLINMYGITETTVHASFREITVADVVGTSSPIGVPLGHLAFSVLDEWLQPVSVDVVGELYVAGSGLGYGYVGRAPLNATRFVACPWGGPAPGCIAPGIW</sequence>
<protein>
    <submittedName>
        <fullName evidence="2">Amino acid adenylation domain protein</fullName>
    </submittedName>
</protein>
<dbReference type="InterPro" id="IPR020459">
    <property type="entry name" value="AMP-binding"/>
</dbReference>
<evidence type="ECO:0000313" key="2">
    <source>
        <dbReference type="EMBL" id="EUA66759.1"/>
    </source>
</evidence>
<dbReference type="PROSITE" id="PS00455">
    <property type="entry name" value="AMP_BINDING"/>
    <property type="match status" value="1"/>
</dbReference>
<dbReference type="PANTHER" id="PTHR45527:SF14">
    <property type="entry name" value="PLIPASTATIN SYNTHASE SUBUNIT B"/>
    <property type="match status" value="1"/>
</dbReference>
<dbReference type="PATRIC" id="fig|1299321.3.peg.5363"/>
<dbReference type="PRINTS" id="PR00154">
    <property type="entry name" value="AMPBINDING"/>
</dbReference>
<reference evidence="2 3" key="1">
    <citation type="submission" date="2013-12" db="EMBL/GenBank/DDBJ databases">
        <authorList>
            <person name="Zelazny A."/>
            <person name="Olivier K."/>
            <person name="Holland S."/>
            <person name="Lenaerts A."/>
            <person name="Ordway D."/>
            <person name="DeGroote M.A."/>
            <person name="Parker T."/>
            <person name="Sizemore C."/>
            <person name="Tallon L.J."/>
            <person name="Sadzewicz L.K."/>
            <person name="Sengamalay N."/>
            <person name="Fraser C.M."/>
            <person name="Hine E."/>
            <person name="Shefchek K.A."/>
            <person name="Das S.P."/>
            <person name="Tettelin H."/>
        </authorList>
    </citation>
    <scope>NUCLEOTIDE SEQUENCE [LARGE SCALE GENOMIC DNA]</scope>
    <source>
        <strain evidence="2 3">1513</strain>
    </source>
</reference>